<dbReference type="AlphaFoldDB" id="A0A834INY1"/>
<dbReference type="PANTHER" id="PTHR38337">
    <property type="entry name" value="AGAP010540-PA"/>
    <property type="match status" value="1"/>
</dbReference>
<accession>A0A834INY1</accession>
<keyword evidence="1" id="KW-1133">Transmembrane helix</keyword>
<evidence type="ECO:0000313" key="3">
    <source>
        <dbReference type="Proteomes" id="UP000625711"/>
    </source>
</evidence>
<keyword evidence="1" id="KW-0472">Membrane</keyword>
<reference evidence="2" key="1">
    <citation type="submission" date="2020-08" db="EMBL/GenBank/DDBJ databases">
        <title>Genome sequencing and assembly of the red palm weevil Rhynchophorus ferrugineus.</title>
        <authorList>
            <person name="Dias G.B."/>
            <person name="Bergman C.M."/>
            <person name="Manee M."/>
        </authorList>
    </citation>
    <scope>NUCLEOTIDE SEQUENCE</scope>
    <source>
        <strain evidence="2">AA-2017</strain>
        <tissue evidence="2">Whole larva</tissue>
    </source>
</reference>
<dbReference type="Proteomes" id="UP000625711">
    <property type="component" value="Unassembled WGS sequence"/>
</dbReference>
<evidence type="ECO:0000313" key="2">
    <source>
        <dbReference type="EMBL" id="KAF7283459.1"/>
    </source>
</evidence>
<proteinExistence type="predicted"/>
<gene>
    <name evidence="2" type="ORF">GWI33_000543</name>
</gene>
<sequence>MSLERSSSAANLVSKINSNRVENEDILSEQNLVTSTDMAEINNIIIVEDSFDPNSITGILNACKKRILRPYMRFLSLMGLRPLLGDHQDRPIFAILIYGYTIQVILFLLVGYFLQYSSCFRRDRGFGRFPTTFLFTKTELETIYEKTCNDTLAFTFIIPNLLHFIGYIYAMIVFRMSDDDQLLILLERVFLLSSHVSNVQLNQKHIVKTLWFFIIGSFVWMFSSLTVVSYMMAEGGITFKWLEHSDEWIKTSMKMLLVVCTIWHDIIQASVISNYCLEAQLLKSYVHFMREKLLEQNLRCLDWIREVEELKKLLGYLNEKISPPVCIFTLISWTYAISGTIWILERRHPEITDDILYISTSVNILNVILWWVIAVAPFIQAARLTIACDNIQTAGQEVRTRIFVYQDSPVAELNSILLYTSSLKINAKLFNLPINGKYVGIIFAIMVIYFLVLGQNHYAHNWT</sequence>
<organism evidence="2 3">
    <name type="scientific">Rhynchophorus ferrugineus</name>
    <name type="common">Red palm weevil</name>
    <name type="synonym">Curculio ferrugineus</name>
    <dbReference type="NCBI Taxonomy" id="354439"/>
    <lineage>
        <taxon>Eukaryota</taxon>
        <taxon>Metazoa</taxon>
        <taxon>Ecdysozoa</taxon>
        <taxon>Arthropoda</taxon>
        <taxon>Hexapoda</taxon>
        <taxon>Insecta</taxon>
        <taxon>Pterygota</taxon>
        <taxon>Neoptera</taxon>
        <taxon>Endopterygota</taxon>
        <taxon>Coleoptera</taxon>
        <taxon>Polyphaga</taxon>
        <taxon>Cucujiformia</taxon>
        <taxon>Curculionidae</taxon>
        <taxon>Dryophthorinae</taxon>
        <taxon>Rhynchophorus</taxon>
    </lineage>
</organism>
<evidence type="ECO:0008006" key="4">
    <source>
        <dbReference type="Google" id="ProtNLM"/>
    </source>
</evidence>
<comment type="caution">
    <text evidence="2">The sequence shown here is derived from an EMBL/GenBank/DDBJ whole genome shotgun (WGS) entry which is preliminary data.</text>
</comment>
<feature type="transmembrane region" description="Helical" evidence="1">
    <location>
        <begin position="152"/>
        <end position="174"/>
    </location>
</feature>
<feature type="transmembrane region" description="Helical" evidence="1">
    <location>
        <begin position="321"/>
        <end position="343"/>
    </location>
</feature>
<feature type="transmembrane region" description="Helical" evidence="1">
    <location>
        <begin position="210"/>
        <end position="233"/>
    </location>
</feature>
<keyword evidence="1" id="KW-0812">Transmembrane</keyword>
<protein>
    <recommendedName>
        <fullName evidence="4">Gustatory receptor</fullName>
    </recommendedName>
</protein>
<feature type="transmembrane region" description="Helical" evidence="1">
    <location>
        <begin position="438"/>
        <end position="458"/>
    </location>
</feature>
<dbReference type="PANTHER" id="PTHR38337:SF1">
    <property type="entry name" value="GUSTATORY RECEPTOR"/>
    <property type="match status" value="1"/>
</dbReference>
<keyword evidence="3" id="KW-1185">Reference proteome</keyword>
<dbReference type="OrthoDB" id="6020333at2759"/>
<feature type="transmembrane region" description="Helical" evidence="1">
    <location>
        <begin position="92"/>
        <end position="114"/>
    </location>
</feature>
<dbReference type="EMBL" id="JAACXV010000107">
    <property type="protein sequence ID" value="KAF7283459.1"/>
    <property type="molecule type" value="Genomic_DNA"/>
</dbReference>
<name>A0A834INY1_RHYFE</name>
<evidence type="ECO:0000256" key="1">
    <source>
        <dbReference type="SAM" id="Phobius"/>
    </source>
</evidence>
<feature type="transmembrane region" description="Helical" evidence="1">
    <location>
        <begin position="355"/>
        <end position="376"/>
    </location>
</feature>